<comment type="pathway">
    <text evidence="5">Protein modification; protein ubiquitination.</text>
</comment>
<feature type="region of interest" description="Disordered" evidence="6">
    <location>
        <begin position="622"/>
        <end position="645"/>
    </location>
</feature>
<dbReference type="InterPro" id="IPR008979">
    <property type="entry name" value="Galactose-bd-like_sf"/>
</dbReference>
<dbReference type="Gene3D" id="2.30.30.40">
    <property type="entry name" value="SH3 Domains"/>
    <property type="match status" value="1"/>
</dbReference>
<evidence type="ECO:0000256" key="4">
    <source>
        <dbReference type="PROSITE-ProRule" id="PRU00104"/>
    </source>
</evidence>
<feature type="region of interest" description="Disordered" evidence="6">
    <location>
        <begin position="1046"/>
        <end position="1082"/>
    </location>
</feature>
<feature type="compositionally biased region" description="Gly residues" evidence="6">
    <location>
        <begin position="946"/>
        <end position="956"/>
    </location>
</feature>
<feature type="region of interest" description="Disordered" evidence="6">
    <location>
        <begin position="1147"/>
        <end position="1230"/>
    </location>
</feature>
<gene>
    <name evidence="7" type="ORF">LSAA_10834</name>
</gene>
<dbReference type="Gene3D" id="3.30.2410.10">
    <property type="entry name" value="Hect, E3 ligase catalytic domain"/>
    <property type="match status" value="1"/>
</dbReference>
<dbReference type="Pfam" id="PF07738">
    <property type="entry name" value="Sad1_UNC"/>
    <property type="match status" value="1"/>
</dbReference>
<feature type="compositionally biased region" description="Polar residues" evidence="6">
    <location>
        <begin position="1212"/>
        <end position="1228"/>
    </location>
</feature>
<dbReference type="EMBL" id="HG994584">
    <property type="protein sequence ID" value="CAF2956308.1"/>
    <property type="molecule type" value="Genomic_DNA"/>
</dbReference>
<dbReference type="GO" id="GO:0043161">
    <property type="term" value="P:proteasome-mediated ubiquitin-dependent protein catabolic process"/>
    <property type="evidence" value="ECO:0007669"/>
    <property type="project" value="TreeGrafter"/>
</dbReference>
<comment type="function">
    <text evidence="5">E3 ubiquitin-protein ligase which accepts ubiquitin from an E2 ubiquitin-conjugating enzyme in the form of a thioester and then directly transfers the ubiquitin to targeted substrates.</text>
</comment>
<dbReference type="GO" id="GO:0061630">
    <property type="term" value="F:ubiquitin protein ligase activity"/>
    <property type="evidence" value="ECO:0007669"/>
    <property type="project" value="UniProtKB-UniRule"/>
</dbReference>
<evidence type="ECO:0000313" key="7">
    <source>
        <dbReference type="EMBL" id="CAF2956308.1"/>
    </source>
</evidence>
<dbReference type="OrthoDB" id="412600at2759"/>
<dbReference type="Proteomes" id="UP000675881">
    <property type="component" value="Chromosome 5"/>
</dbReference>
<dbReference type="GO" id="GO:0046872">
    <property type="term" value="F:metal ion binding"/>
    <property type="evidence" value="ECO:0007669"/>
    <property type="project" value="InterPro"/>
</dbReference>
<feature type="compositionally biased region" description="Acidic residues" evidence="6">
    <location>
        <begin position="1149"/>
        <end position="1184"/>
    </location>
</feature>
<dbReference type="PROSITE" id="PS50237">
    <property type="entry name" value="HECT"/>
    <property type="match status" value="1"/>
</dbReference>
<dbReference type="SUPFAM" id="SSF159034">
    <property type="entry name" value="Mib/herc2 domain-like"/>
    <property type="match status" value="1"/>
</dbReference>
<comment type="caution">
    <text evidence="4">Lacks conserved residue(s) required for the propagation of feature annotation.</text>
</comment>
<feature type="compositionally biased region" description="Low complexity" evidence="6">
    <location>
        <begin position="1046"/>
        <end position="1058"/>
    </location>
</feature>
<evidence type="ECO:0000256" key="1">
    <source>
        <dbReference type="ARBA" id="ARBA00000885"/>
    </source>
</evidence>
<dbReference type="SUPFAM" id="SSF49785">
    <property type="entry name" value="Galactose-binding domain-like"/>
    <property type="match status" value="1"/>
</dbReference>
<dbReference type="FunFam" id="2.60.120.260:FF:000014">
    <property type="entry name" value="E3 ubiquitin-protein ligase HECTD1 isoform X1"/>
    <property type="match status" value="1"/>
</dbReference>
<feature type="compositionally biased region" description="Low complexity" evidence="6">
    <location>
        <begin position="716"/>
        <end position="730"/>
    </location>
</feature>
<feature type="region of interest" description="Disordered" evidence="6">
    <location>
        <begin position="690"/>
        <end position="753"/>
    </location>
</feature>
<feature type="compositionally biased region" description="Polar residues" evidence="6">
    <location>
        <begin position="1059"/>
        <end position="1073"/>
    </location>
</feature>
<keyword evidence="3 4" id="KW-0833">Ubl conjugation pathway</keyword>
<comment type="similarity">
    <text evidence="5">Belongs to the UPL family. K-HECT subfamily.</text>
</comment>
<feature type="compositionally biased region" description="Low complexity" evidence="6">
    <location>
        <begin position="996"/>
        <end position="1007"/>
    </location>
</feature>
<dbReference type="InterPro" id="IPR000569">
    <property type="entry name" value="HECT_dom"/>
</dbReference>
<dbReference type="InterPro" id="IPR045322">
    <property type="entry name" value="HECTD1/TRIP12-like"/>
</dbReference>
<keyword evidence="8" id="KW-1185">Reference proteome</keyword>
<dbReference type="InterPro" id="IPR012919">
    <property type="entry name" value="SUN_dom"/>
</dbReference>
<evidence type="ECO:0000256" key="6">
    <source>
        <dbReference type="SAM" id="MobiDB-lite"/>
    </source>
</evidence>
<feature type="region of interest" description="Disordered" evidence="6">
    <location>
        <begin position="938"/>
        <end position="1015"/>
    </location>
</feature>
<dbReference type="Gene3D" id="2.60.120.260">
    <property type="entry name" value="Galactose-binding domain-like"/>
    <property type="match status" value="1"/>
</dbReference>
<reference evidence="7" key="1">
    <citation type="submission" date="2021-02" db="EMBL/GenBank/DDBJ databases">
        <authorList>
            <person name="Bekaert M."/>
        </authorList>
    </citation>
    <scope>NUCLEOTIDE SEQUENCE</scope>
    <source>
        <strain evidence="7">IoA-00</strain>
    </source>
</reference>
<feature type="compositionally biased region" description="Low complexity" evidence="6">
    <location>
        <begin position="957"/>
        <end position="972"/>
    </location>
</feature>
<feature type="region of interest" description="Disordered" evidence="6">
    <location>
        <begin position="766"/>
        <end position="785"/>
    </location>
</feature>
<dbReference type="GO" id="GO:0009966">
    <property type="term" value="P:regulation of signal transduction"/>
    <property type="evidence" value="ECO:0007669"/>
    <property type="project" value="UniProtKB-ARBA"/>
</dbReference>
<dbReference type="InterPro" id="IPR010606">
    <property type="entry name" value="Mib_Herc2"/>
</dbReference>
<protein>
    <recommendedName>
        <fullName evidence="5">E3 ubiquitin-protein ligase</fullName>
        <ecNumber evidence="5">2.3.2.26</ecNumber>
    </recommendedName>
</protein>
<dbReference type="EC" id="2.3.2.26" evidence="5"/>
<dbReference type="GO" id="GO:0070534">
    <property type="term" value="P:protein K63-linked ubiquitination"/>
    <property type="evidence" value="ECO:0007669"/>
    <property type="project" value="TreeGrafter"/>
</dbReference>
<dbReference type="InterPro" id="IPR035983">
    <property type="entry name" value="Hect_E3_ubiquitin_ligase"/>
</dbReference>
<dbReference type="GO" id="GO:0016607">
    <property type="term" value="C:nuclear speck"/>
    <property type="evidence" value="ECO:0007669"/>
    <property type="project" value="TreeGrafter"/>
</dbReference>
<feature type="compositionally biased region" description="Polar residues" evidence="6">
    <location>
        <begin position="690"/>
        <end position="715"/>
    </location>
</feature>
<evidence type="ECO:0000256" key="2">
    <source>
        <dbReference type="ARBA" id="ARBA00022679"/>
    </source>
</evidence>
<evidence type="ECO:0000256" key="3">
    <source>
        <dbReference type="ARBA" id="ARBA00022786"/>
    </source>
</evidence>
<evidence type="ECO:0000313" key="8">
    <source>
        <dbReference type="Proteomes" id="UP000675881"/>
    </source>
</evidence>
<organism evidence="7 8">
    <name type="scientific">Lepeophtheirus salmonis</name>
    <name type="common">Salmon louse</name>
    <name type="synonym">Caligus salmonis</name>
    <dbReference type="NCBI Taxonomy" id="72036"/>
    <lineage>
        <taxon>Eukaryota</taxon>
        <taxon>Metazoa</taxon>
        <taxon>Ecdysozoa</taxon>
        <taxon>Arthropoda</taxon>
        <taxon>Crustacea</taxon>
        <taxon>Multicrustacea</taxon>
        <taxon>Hexanauplia</taxon>
        <taxon>Copepoda</taxon>
        <taxon>Siphonostomatoida</taxon>
        <taxon>Caligidae</taxon>
        <taxon>Lepeophtheirus</taxon>
    </lineage>
</organism>
<feature type="compositionally biased region" description="Basic and acidic residues" evidence="6">
    <location>
        <begin position="980"/>
        <end position="992"/>
    </location>
</feature>
<sequence>MKEICSECPQIVAQVVEVLTAVLDNEEDDDGHYSCLQIIQDLMIKDKEGHFLEQFAKLGLYAKVHALTEGIEEESPSNSIHDIVVSSIEPVISTTVEDTSSSDAKDIIHGKGYVWKDWSVARGRDCVYIWSDAAALELSNGSNGWFRFILDGKLTTMYSSGSPEGGPDASENRGEFLEKLQRAKASVKVNTPLKLFSKPSEDGMQQATILREDYPGFLFESNRGTKHTFTAETLLGPEFSSCWTVTHIDNARLGQMRHSKGWKEVLKTALLELADVLKDETKVSAFELHSSGLIQSLLKLFATSMNDPTKKSTKLQRQRVEVFKDCFQKLDNEEANSFRALVKKLISVLESIEKLQVYLYDNTTSGYGLQILNRRLRFKLERANGENGLIDRSGCTFKMEPLATVRQLERFLLKMVSKQWYDHDRATFNFIKKITEADEEGNKISLEYDHDFDEKWFNVLDWNKRHLPYGKLEDILSRDSSAINCHTNDDRKSWFAIDLGIWIIPTAYTIRHARGYGCSALRNWSFQVSKDGINWTTLIEHENDERLNDPGSTATWQIPEQQNEQQGWRHVRLQQGGKNASGLTHYLSLSGFELYGSVLGVCEELGKAAKEAEAHLKKQTQALESTNDETNDYQDGSPPGEGLLVSELHNGWIDVKWDNGSSNSYRMGAEGKFDLKLAPTSNNAVLTNITTTGSSVTPGVETTATSKDKQSTLPQTTSANSTNSGSTKTSIIFSKSRKASSTPSLSENAEVANKPLVESYEQTVSAENLTTKQTSEQESQDNTAKQAAEAIANSVLSEAILSTTSTMALVHNNPTTTISRFSRTQQEGGGSLNDNDVVLPPLMEVVDNYKQLGENEEFEELLSKHLKATTSSDTNKVVALPMKVEGLPEDAKSFKLANELISKIETMHFGVENSSKKTLHPQSLLDYSEDLHTLPSIFPTSSSSNSGGGVVVGGGDVNNSLSEPSSTGLSSECTTPLPTTKEEAPPSSDENKTSGSNNNNNNNSNNNMSVSEPNLSVSEASAASLLETFTAIARRRLGVAGGESTASSVASTNSVNNSRNQAGGPQNTNQSTGIFGGGSNSSTAATTTTVLNAAQSYPALFVPTSSASSTTSNGGIHVVQGGGVGGNETDQVSLEEILESCRATSFLAELEDEELPDDDDDNDDINEDNDDDDDYDDNYDEDVFESGNSSTRSSHRNASLALIPAFDPRPGRTNQLQFTPASTSSTTPKIHCTLRGPNIPGIPDVEIDLSNPDWSIFHAIQYVIQKSTIGNKSEKLRRVWEPTYTIAYRESGGQPEDSISSQQRRDSHSSANSITYQYLSSFIHKKMTNKLVQQIQDPLVLSSNALPEWCHELTSSCPMLFPFETRLLYFSIVPLLELLGVSFGFKIREIKLMNVLEGQELDQDLDVRIFMSLELGALKHERVKVPRGDQILDWAIQVMKNACRKESHFGIAGELQRKDLCLWLCDDIVNIKHNEDDSVDKPPGYYVTRTNGLFPAPLPQNSEMCERVSKLFWTKKLMNSSIISEESDFDAASSEAGGLSSKDGSSGWFSSVLNVDDLDEEKETQIRSLTIKGDAKIEDLGITFSYSPSSSVYGFKEHNLCLKTSGEKELTIDNVEEYYEKVLDFSLNEGIRSQMEALRSGFNLVFPMDKLGSFSPSEVRTMLCGDQCPVFTAQDIIRYTEPKLGYTRETPAFLKFVNVLVNFTASERKAFLQFTTGCSSLPPGGLANYLLV</sequence>
<dbReference type="PANTHER" id="PTHR45670:SF1">
    <property type="entry name" value="E3 UBIQUITIN-PROTEIN LIGASE HECTD1"/>
    <property type="match status" value="1"/>
</dbReference>
<keyword evidence="7" id="KW-0012">Acyltransferase</keyword>
<name>A0A7R8CWW4_LEPSM</name>
<comment type="catalytic activity">
    <reaction evidence="1 5">
        <text>S-ubiquitinyl-[E2 ubiquitin-conjugating enzyme]-L-cysteine + [acceptor protein]-L-lysine = [E2 ubiquitin-conjugating enzyme]-L-cysteine + N(6)-ubiquitinyl-[acceptor protein]-L-lysine.</text>
        <dbReference type="EC" id="2.3.2.26"/>
    </reaction>
</comment>
<dbReference type="SUPFAM" id="SSF56204">
    <property type="entry name" value="Hect, E3 ligase catalytic domain"/>
    <property type="match status" value="1"/>
</dbReference>
<proteinExistence type="inferred from homology"/>
<accession>A0A7R8CWW4</accession>
<dbReference type="InterPro" id="IPR037252">
    <property type="entry name" value="Mib_Herc2_sf"/>
</dbReference>
<dbReference type="Pfam" id="PF00632">
    <property type="entry name" value="HECT"/>
    <property type="match status" value="1"/>
</dbReference>
<dbReference type="PROSITE" id="PS51416">
    <property type="entry name" value="MIB_HERC2"/>
    <property type="match status" value="1"/>
</dbReference>
<dbReference type="SMART" id="SM00119">
    <property type="entry name" value="HECTc"/>
    <property type="match status" value="1"/>
</dbReference>
<dbReference type="Pfam" id="PF06701">
    <property type="entry name" value="MIB_HERC2"/>
    <property type="match status" value="1"/>
</dbReference>
<dbReference type="UniPathway" id="UPA00143"/>
<keyword evidence="2 5" id="KW-0808">Transferase</keyword>
<evidence type="ECO:0000256" key="5">
    <source>
        <dbReference type="RuleBase" id="RU369009"/>
    </source>
</evidence>
<dbReference type="PANTHER" id="PTHR45670">
    <property type="entry name" value="E3 UBIQUITIN-PROTEIN LIGASE TRIP12"/>
    <property type="match status" value="1"/>
</dbReference>